<dbReference type="Gene3D" id="3.90.550.10">
    <property type="entry name" value="Spore Coat Polysaccharide Biosynthesis Protein SpsA, Chain A"/>
    <property type="match status" value="2"/>
</dbReference>
<protein>
    <submittedName>
        <fullName evidence="2">Beta-1,3-galactosyltransferase / Beta-1,4-galactosyltransferase</fullName>
    </submittedName>
</protein>
<reference evidence="2" key="1">
    <citation type="journal article" date="2015" name="PLoS ONE">
        <title>Updated Campylobacter jejuni Capsule PCR Multiplex Typing System and Its Application to Clinical Isolates from South and Southeast Asia.</title>
        <authorList>
            <person name="Poly F."/>
            <person name="Serichantalergs O."/>
            <person name="Kuroiwa J."/>
            <person name="Pootong P."/>
            <person name="Mason C."/>
            <person name="Guerry P."/>
            <person name="Parker C.T."/>
        </authorList>
    </citation>
    <scope>NUCLEOTIDE SEQUENCE</scope>
    <source>
        <strain evidence="2">RM3421</strain>
    </source>
</reference>
<dbReference type="CDD" id="cd00761">
    <property type="entry name" value="Glyco_tranf_GTA_type"/>
    <property type="match status" value="1"/>
</dbReference>
<name>A0A0S2CHH3_CAMJU</name>
<dbReference type="AlphaFoldDB" id="A0A0S2CHH3"/>
<keyword evidence="2" id="KW-0328">Glycosyltransferase</keyword>
<keyword evidence="2" id="KW-0808">Transferase</keyword>
<dbReference type="GO" id="GO:0016758">
    <property type="term" value="F:hexosyltransferase activity"/>
    <property type="evidence" value="ECO:0007669"/>
    <property type="project" value="UniProtKB-ARBA"/>
</dbReference>
<organism evidence="2">
    <name type="scientific">Campylobacter jejuni subsp. jejuni str. RM3421</name>
    <dbReference type="NCBI Taxonomy" id="1070759"/>
    <lineage>
        <taxon>Bacteria</taxon>
        <taxon>Pseudomonadati</taxon>
        <taxon>Campylobacterota</taxon>
        <taxon>Epsilonproteobacteria</taxon>
        <taxon>Campylobacterales</taxon>
        <taxon>Campylobacteraceae</taxon>
        <taxon>Campylobacter</taxon>
    </lineage>
</organism>
<sequence>MKTVGVVIPIYNVEKYLRECLDSVINQTYKNLQVVLVNDGSTDENSLNIAKEYTLKDERFILFDKENGGQSTARNVGIEFFSKEYDFKNITQELKENFLVEFKLDNEDNPYNIYKIYKSSNFFKNKDELLNFKAPDIDYIIFLDSDDYWELNCIEECVPRMDGVEVVWFDNKAFDYEIKTIYPTSKTFMECFNYNIKNKQINGNTWFDECRKNNITSIWIAVMEMIDFAYLKTLKLKFLDGVLYEDNLFGTLLFLNAKKLYVLDKKLYNNRIRANSTMCHDNNLSFENLAPFFRILSNDFLDPYDAREYIKLHSWTCMTFVLLLMYVNKFKNKENLEKIRFFLFSYKDILFENIKLNQDPWAIKDKIDIINFFVNNKFKDNKYQFNTNLYGTAKQRIQNQLCYKLGQTMIINSKSIIGILFMPIYLLSTFLNYKQDQKIYHQKIKKDPTLKLPPLENYPDYQEALKYKEHLSYKLGKILLESFKTWHKGGLFKFPFLAKGVKKRSKVTLTSKEYSLEEDEIFFKERHKAIFNYIPDFKHPQTFNEKLVFRMLYDRSPLYTFLADKLKMRIFVQQILSQFDEINIFDNNSALFQDIDKIQDKILNTNVCEYLPKLYAIYDDIYDIDFDALPESFVLKTNHDCGGYVIVEDKIKFLRDIDLFSSSMQKMHNHLHSNYYYLSREWHYKDIKPKIFAEELLIDKNGKLADTYKFHIFDHKNLNNNYIQVTTDRFNNYQRFIMDSNWNIVPFNFTYEVSKDKLPNKPSEFEKMFEISLKLSKMFDYVRVDLYCIDNRIYIGELTFTHGAAGEKLNPNCWDKKLGKLWNIRKLSDVAK</sequence>
<proteinExistence type="predicted"/>
<dbReference type="InterPro" id="IPR001173">
    <property type="entry name" value="Glyco_trans_2-like"/>
</dbReference>
<dbReference type="EMBL" id="KT893439">
    <property type="protein sequence ID" value="ALN44191.1"/>
    <property type="molecule type" value="Genomic_DNA"/>
</dbReference>
<accession>A0A0S2CHH3</accession>
<feature type="domain" description="Glycosyltransferase 2-like" evidence="1">
    <location>
        <begin position="6"/>
        <end position="85"/>
    </location>
</feature>
<dbReference type="InterPro" id="IPR029465">
    <property type="entry name" value="ATPgrasp_TupA"/>
</dbReference>
<dbReference type="PANTHER" id="PTHR22916">
    <property type="entry name" value="GLYCOSYLTRANSFERASE"/>
    <property type="match status" value="1"/>
</dbReference>
<gene>
    <name evidence="2" type="ORF">HS22.12</name>
</gene>
<dbReference type="Pfam" id="PF14305">
    <property type="entry name" value="ATPgrasp_TupA"/>
    <property type="match status" value="1"/>
</dbReference>
<dbReference type="SUPFAM" id="SSF53448">
    <property type="entry name" value="Nucleotide-diphospho-sugar transferases"/>
    <property type="match status" value="1"/>
</dbReference>
<evidence type="ECO:0000313" key="2">
    <source>
        <dbReference type="EMBL" id="ALN44191.1"/>
    </source>
</evidence>
<dbReference type="InterPro" id="IPR029044">
    <property type="entry name" value="Nucleotide-diphossugar_trans"/>
</dbReference>
<evidence type="ECO:0000259" key="1">
    <source>
        <dbReference type="Pfam" id="PF00535"/>
    </source>
</evidence>
<dbReference type="Pfam" id="PF00535">
    <property type="entry name" value="Glycos_transf_2"/>
    <property type="match status" value="1"/>
</dbReference>
<dbReference type="PANTHER" id="PTHR22916:SF3">
    <property type="entry name" value="UDP-GLCNAC:BETAGAL BETA-1,3-N-ACETYLGLUCOSAMINYLTRANSFERASE-LIKE PROTEIN 1"/>
    <property type="match status" value="1"/>
</dbReference>